<dbReference type="Proteomes" id="UP000185904">
    <property type="component" value="Unassembled WGS sequence"/>
</dbReference>
<organism evidence="2 3">
    <name type="scientific">Fonsecaea nubica</name>
    <dbReference type="NCBI Taxonomy" id="856822"/>
    <lineage>
        <taxon>Eukaryota</taxon>
        <taxon>Fungi</taxon>
        <taxon>Dikarya</taxon>
        <taxon>Ascomycota</taxon>
        <taxon>Pezizomycotina</taxon>
        <taxon>Eurotiomycetes</taxon>
        <taxon>Chaetothyriomycetidae</taxon>
        <taxon>Chaetothyriales</taxon>
        <taxon>Herpotrichiellaceae</taxon>
        <taxon>Fonsecaea</taxon>
    </lineage>
</organism>
<dbReference type="Gene3D" id="3.40.630.30">
    <property type="match status" value="1"/>
</dbReference>
<evidence type="ECO:0000313" key="2">
    <source>
        <dbReference type="EMBL" id="OAL37089.1"/>
    </source>
</evidence>
<dbReference type="PROSITE" id="PS51186">
    <property type="entry name" value="GNAT"/>
    <property type="match status" value="1"/>
</dbReference>
<dbReference type="PANTHER" id="PTHR42791:SF16">
    <property type="entry name" value="N-ACETYLTRANSFERASE DOMAIN-CONTAINING PROTEIN"/>
    <property type="match status" value="1"/>
</dbReference>
<gene>
    <name evidence="2" type="ORF">AYO20_03566</name>
</gene>
<dbReference type="GO" id="GO:0016747">
    <property type="term" value="F:acyltransferase activity, transferring groups other than amino-acyl groups"/>
    <property type="evidence" value="ECO:0007669"/>
    <property type="project" value="InterPro"/>
</dbReference>
<name>A0A178D4S2_9EURO</name>
<reference evidence="2 3" key="1">
    <citation type="submission" date="2016-03" db="EMBL/GenBank/DDBJ databases">
        <title>The draft genome sequence of Fonsecaea nubica causative agent of cutaneous subcutaneous infection in human host.</title>
        <authorList>
            <person name="Costa F."/>
            <person name="Sybren D.H."/>
            <person name="Raittz R.T."/>
            <person name="Weiss V.A."/>
            <person name="Leao A.C."/>
            <person name="Gomes R."/>
            <person name="De Souza E.M."/>
            <person name="Pedrosa F.O."/>
            <person name="Steffens M.B."/>
            <person name="Bombassaro A."/>
            <person name="Tadra-Sfeir M.Z."/>
            <person name="Moreno L.F."/>
            <person name="Najafzadeh M.J."/>
            <person name="Felipe M.S."/>
            <person name="Teixeira M."/>
            <person name="Sun J."/>
            <person name="Xi L."/>
            <person name="Castro M.A."/>
            <person name="Vicente V.A."/>
        </authorList>
    </citation>
    <scope>NUCLEOTIDE SEQUENCE [LARGE SCALE GENOMIC DNA]</scope>
    <source>
        <strain evidence="2 3">CBS 269.64</strain>
    </source>
</reference>
<dbReference type="CDD" id="cd04301">
    <property type="entry name" value="NAT_SF"/>
    <property type="match status" value="1"/>
</dbReference>
<dbReference type="PANTHER" id="PTHR42791">
    <property type="entry name" value="GNAT FAMILY ACETYLTRANSFERASE"/>
    <property type="match status" value="1"/>
</dbReference>
<dbReference type="InterPro" id="IPR000182">
    <property type="entry name" value="GNAT_dom"/>
</dbReference>
<dbReference type="SUPFAM" id="SSF55729">
    <property type="entry name" value="Acyl-CoA N-acyltransferases (Nat)"/>
    <property type="match status" value="1"/>
</dbReference>
<dbReference type="InterPro" id="IPR016181">
    <property type="entry name" value="Acyl_CoA_acyltransferase"/>
</dbReference>
<dbReference type="AlphaFoldDB" id="A0A178D4S2"/>
<sequence>MPIRLAKHSDLGAISKILSLSFYDEELNDHIFPYRKQYPDDYLSVWHQKVVKNFWDYNKIWIVSYEQDPSQRSGELITGAAEWGREGKGSDRLWGVRWWDPRRLISPVIGFFYTLHRFLFRNRSIAAASLADPNPLNKWNFASRLEPFSARFFTRPNHWELSTLAVHPAYQGRGLGQKMVAWGLDRARQDGLPAVVIGAKNTEPFYQRCGFKYLVGSVSTAEIEDDDDGNGKKIVRVDKSNPLKLRGITGGSVMWTDLGDGDGDGQGVSQS</sequence>
<protein>
    <recommendedName>
        <fullName evidence="1">N-acetyltransferase domain-containing protein</fullName>
    </recommendedName>
</protein>
<accession>A0A178D4S2</accession>
<feature type="domain" description="N-acetyltransferase" evidence="1">
    <location>
        <begin position="150"/>
        <end position="230"/>
    </location>
</feature>
<dbReference type="OrthoDB" id="2744543at2759"/>
<evidence type="ECO:0000313" key="3">
    <source>
        <dbReference type="Proteomes" id="UP000185904"/>
    </source>
</evidence>
<keyword evidence="3" id="KW-1185">Reference proteome</keyword>
<dbReference type="Pfam" id="PF00583">
    <property type="entry name" value="Acetyltransf_1"/>
    <property type="match status" value="1"/>
</dbReference>
<dbReference type="RefSeq" id="XP_022502101.1">
    <property type="nucleotide sequence ID" value="XM_022641868.1"/>
</dbReference>
<dbReference type="GeneID" id="34586987"/>
<evidence type="ECO:0000259" key="1">
    <source>
        <dbReference type="PROSITE" id="PS51186"/>
    </source>
</evidence>
<comment type="caution">
    <text evidence="2">The sequence shown here is derived from an EMBL/GenBank/DDBJ whole genome shotgun (WGS) entry which is preliminary data.</text>
</comment>
<proteinExistence type="predicted"/>
<dbReference type="InterPro" id="IPR052523">
    <property type="entry name" value="Trichothecene_AcTrans"/>
</dbReference>
<dbReference type="EMBL" id="LVCJ01000017">
    <property type="protein sequence ID" value="OAL37089.1"/>
    <property type="molecule type" value="Genomic_DNA"/>
</dbReference>